<sequence length="348" mass="37119">MSDPASPPAPPRRRPDRSSVTICDVARLAGVSMITVSRAMNTPEQVSEAKLAKIRAVVDQLGYVPNRMAGGLKSARSRLVMALVPSLSSQVFTPTVQALTEALEQRGYHLMLGQSGYEDSREDHMLEAIIGRRPDGIVLTGVLHSQESRKRLIASGIPVVETWDYSPSPIDMLVGFSHDRVGEEVCTFLARQGRRHLALVTGSDARAMRRRDGFVRSAARLGLPPPRVAMIAAPATHANARVALAALLDAGPPLDAVFCSSDLVALGVLNELQSRGLSVPGAVAIVGFGDLAYAASMHPSLSTIRIDGARLGRLAAELIVQRAEGREVDEPVIDLGFELVERDSTGGG</sequence>
<evidence type="ECO:0000256" key="3">
    <source>
        <dbReference type="ARBA" id="ARBA00023163"/>
    </source>
</evidence>
<evidence type="ECO:0000259" key="4">
    <source>
        <dbReference type="PROSITE" id="PS50932"/>
    </source>
</evidence>
<dbReference type="PROSITE" id="PS50932">
    <property type="entry name" value="HTH_LACI_2"/>
    <property type="match status" value="1"/>
</dbReference>
<dbReference type="InterPro" id="IPR028082">
    <property type="entry name" value="Peripla_BP_I"/>
</dbReference>
<reference evidence="6" key="1">
    <citation type="submission" date="2015-07" db="EMBL/GenBank/DDBJ databases">
        <title>Discovery of a poly(ethylene terephthalate assimilation.</title>
        <authorList>
            <person name="Yoshida S."/>
            <person name="Hiraga K."/>
            <person name="Takehana T."/>
            <person name="Taniguchi I."/>
            <person name="Yamaji H."/>
            <person name="Maeda Y."/>
            <person name="Toyohara K."/>
            <person name="Miyamoto K."/>
            <person name="Kimura Y."/>
            <person name="Oda K."/>
        </authorList>
    </citation>
    <scope>NUCLEOTIDE SEQUENCE [LARGE SCALE GENOMIC DNA]</scope>
    <source>
        <strain evidence="6">NBRC 110686 / TISTR 2288 / 201-F6</strain>
    </source>
</reference>
<accession>A0A0K8P1I8</accession>
<dbReference type="PANTHER" id="PTHR30146">
    <property type="entry name" value="LACI-RELATED TRANSCRIPTIONAL REPRESSOR"/>
    <property type="match status" value="1"/>
</dbReference>
<dbReference type="SMART" id="SM00354">
    <property type="entry name" value="HTH_LACI"/>
    <property type="match status" value="1"/>
</dbReference>
<reference evidence="5 6" key="2">
    <citation type="journal article" date="2016" name="Science">
        <title>A bacterium that degrades and assimilates poly(ethylene terephthalate).</title>
        <authorList>
            <person name="Yoshida S."/>
            <person name="Hiraga K."/>
            <person name="Takehana T."/>
            <person name="Taniguchi I."/>
            <person name="Yamaji H."/>
            <person name="Maeda Y."/>
            <person name="Toyohara K."/>
            <person name="Miyamoto K."/>
            <person name="Kimura Y."/>
            <person name="Oda K."/>
        </authorList>
    </citation>
    <scope>NUCLEOTIDE SEQUENCE [LARGE SCALE GENOMIC DNA]</scope>
    <source>
        <strain evidence="6">NBRC 110686 / TISTR 2288 / 201-F6</strain>
    </source>
</reference>
<dbReference type="Gene3D" id="3.40.50.2300">
    <property type="match status" value="2"/>
</dbReference>
<dbReference type="SUPFAM" id="SSF53822">
    <property type="entry name" value="Periplasmic binding protein-like I"/>
    <property type="match status" value="1"/>
</dbReference>
<dbReference type="Gene3D" id="1.10.260.40">
    <property type="entry name" value="lambda repressor-like DNA-binding domains"/>
    <property type="match status" value="1"/>
</dbReference>
<evidence type="ECO:0000313" key="6">
    <source>
        <dbReference type="Proteomes" id="UP000037660"/>
    </source>
</evidence>
<dbReference type="Pfam" id="PF13377">
    <property type="entry name" value="Peripla_BP_3"/>
    <property type="match status" value="1"/>
</dbReference>
<dbReference type="GO" id="GO:0000976">
    <property type="term" value="F:transcription cis-regulatory region binding"/>
    <property type="evidence" value="ECO:0007669"/>
    <property type="project" value="TreeGrafter"/>
</dbReference>
<keyword evidence="3" id="KW-0804">Transcription</keyword>
<organism evidence="5 6">
    <name type="scientific">Piscinibacter sakaiensis</name>
    <name type="common">Ideonella sakaiensis</name>
    <dbReference type="NCBI Taxonomy" id="1547922"/>
    <lineage>
        <taxon>Bacteria</taxon>
        <taxon>Pseudomonadati</taxon>
        <taxon>Pseudomonadota</taxon>
        <taxon>Betaproteobacteria</taxon>
        <taxon>Burkholderiales</taxon>
        <taxon>Sphaerotilaceae</taxon>
        <taxon>Piscinibacter</taxon>
    </lineage>
</organism>
<dbReference type="SUPFAM" id="SSF47413">
    <property type="entry name" value="lambda repressor-like DNA-binding domains"/>
    <property type="match status" value="1"/>
</dbReference>
<proteinExistence type="predicted"/>
<feature type="domain" description="HTH lacI-type" evidence="4">
    <location>
        <begin position="20"/>
        <end position="74"/>
    </location>
</feature>
<dbReference type="InterPro" id="IPR046335">
    <property type="entry name" value="LacI/GalR-like_sensor"/>
</dbReference>
<dbReference type="CDD" id="cd01575">
    <property type="entry name" value="PBP1_GntR"/>
    <property type="match status" value="1"/>
</dbReference>
<evidence type="ECO:0000256" key="1">
    <source>
        <dbReference type="ARBA" id="ARBA00023015"/>
    </source>
</evidence>
<dbReference type="PROSITE" id="PS00356">
    <property type="entry name" value="HTH_LACI_1"/>
    <property type="match status" value="1"/>
</dbReference>
<keyword evidence="1" id="KW-0805">Transcription regulation</keyword>
<gene>
    <name evidence="5" type="ORF">ISF6_2328</name>
</gene>
<dbReference type="RefSeq" id="WP_054020478.1">
    <property type="nucleotide sequence ID" value="NZ_BBYR01000036.1"/>
</dbReference>
<dbReference type="Pfam" id="PF00356">
    <property type="entry name" value="LacI"/>
    <property type="match status" value="1"/>
</dbReference>
<comment type="caution">
    <text evidence="5">The sequence shown here is derived from an EMBL/GenBank/DDBJ whole genome shotgun (WGS) entry which is preliminary data.</text>
</comment>
<dbReference type="CDD" id="cd01392">
    <property type="entry name" value="HTH_LacI"/>
    <property type="match status" value="1"/>
</dbReference>
<dbReference type="InterPro" id="IPR000843">
    <property type="entry name" value="HTH_LacI"/>
</dbReference>
<protein>
    <submittedName>
        <fullName evidence="5">Transcriptional regulator, LacI family</fullName>
    </submittedName>
</protein>
<keyword evidence="6" id="KW-1185">Reference proteome</keyword>
<dbReference type="InterPro" id="IPR010982">
    <property type="entry name" value="Lambda_DNA-bd_dom_sf"/>
</dbReference>
<dbReference type="AlphaFoldDB" id="A0A0K8P1I8"/>
<dbReference type="PANTHER" id="PTHR30146:SF33">
    <property type="entry name" value="TRANSCRIPTIONAL REGULATOR"/>
    <property type="match status" value="1"/>
</dbReference>
<evidence type="ECO:0000256" key="2">
    <source>
        <dbReference type="ARBA" id="ARBA00023125"/>
    </source>
</evidence>
<evidence type="ECO:0000313" key="5">
    <source>
        <dbReference type="EMBL" id="GAP36488.1"/>
    </source>
</evidence>
<dbReference type="EMBL" id="BBYR01000036">
    <property type="protein sequence ID" value="GAP36488.1"/>
    <property type="molecule type" value="Genomic_DNA"/>
</dbReference>
<dbReference type="STRING" id="1547922.ISF6_2328"/>
<dbReference type="GO" id="GO:0003700">
    <property type="term" value="F:DNA-binding transcription factor activity"/>
    <property type="evidence" value="ECO:0007669"/>
    <property type="project" value="TreeGrafter"/>
</dbReference>
<keyword evidence="2" id="KW-0238">DNA-binding</keyword>
<dbReference type="Proteomes" id="UP000037660">
    <property type="component" value="Unassembled WGS sequence"/>
</dbReference>
<name>A0A0K8P1I8_PISS1</name>